<dbReference type="InterPro" id="IPR009543">
    <property type="entry name" value="VPS13_VAB"/>
</dbReference>
<proteinExistence type="inferred from homology"/>
<sequence length="3014" mass="339526">MFESVISLLLNKFLGDYVLDLENNQLSIGIWAGDVVLQNLRLKREALDKFNLPVDVVEGFLGHLTISIPWSDLKTKPVRVFIKDLYLVVNPKSETEYDEGLELERAHKAKMDRVEAAELLSAKEKLPEDKQNTTFITQLITKIVDNLQISIQNIHIRYEDRSLGGADGAPLSIGITLSELSAASTDENWHEAFIHDEIGVIHKLIRLGSLAIYFNNNEISVSSMTPEQMKSKLMDLIADDDIPVDNDYILKPVSGQGKVKINKSPKKGDIKYDGSLEFDEFGFVISDEQYASILMLTRSFALFVKSQKYRRFRPPKYIRPMMDPRLWLNFAVKCVVSDIHEKNEKWSWKYFEERRDRRLLYVSLFKRSKSIIGLPPEDLELLKTIEKRLSFEDIRFYRSIANNQLKKERAILAATTPTKPAETTTVGWIASWWGATEQPAVDASVGKLVEATSFTDDQMKKLMDTIEYDPEASLIAADTPNDTVLMHVEWSLRKGSLALKKKNMAGDFVSVVFDNFTAKINHYPSSVTGNISLGGMTVADGTTPGTLYPFLIQAIQDKGIPSQGFEKQPFFSLDFEHNPLDERADEAITLKMLPLQVVLNPLAINGVIDFLAVPSSESYAITAIKSVAQGITAQTRAGLEFALSKHRTLDAKIDIAAPIFVLPESCTSKKTTVVVIDAGHLNVESKLVDKEAKKELEARQGGEFSPAEMEKLFSMMYDKFKCVLTSVQVVIGPSLESCLIEVSGADGSSSLHFLDRADITFEVKLSILPKLANHVRTIISGKLPRLHMNISDRKYKSFMKVLDIVTRRSQITPSLNPSAKAEWTDSHQSDLLVPVDDDDESFFDAEEDIDRPPSQLGSENPDTVLFKFDFEIGQVSASLKKSDVDPTKISRTLADLKISEFKINYQQRPLDYKVDIQIRSVSIEDQLNNTSNVRFLLSPTVSDSTSIENLLTIQYHSRKPMYTHHDGVDQNVRVSLASVDVNLVKESVLYLYDFVLYTFTTVEASRVADALLQGEPIPTAPITPVVASTVMVVNVDFSSCNFLINQNNTQIATASFGALHLVVTFKQGRMLISGRLGNLSIIDNVLRQTTGRISRHLLTIEGSEVADFDYETFNSNLPGYPGYDSFLRFHAASARLTFFSPLLHELSSFLNEFFKMHMIMDAARKAVEYQEVTGKMRYDLDIASPIIEFPDTQFVSDKSILMYLGKISARNEFKICHDGSNSSSVVASILAMKLVSNFPVNNKDNYVAMMDDVNIQVGCDFVKIAEESESLVPLSQIRVDSNDIKVKLNTHQYKFAIDILNSLSKFMSGPKAASPSTNRSTESDGVGLVSKISTSTNLVPDVISDMFVNIPSITLEICDEDLQSGSSSQDKSIAQFVINGLAYQTMTNSWQESETEIHVRCLNIFDTRKDGDNLFREIMPSLVRDHDQFCLKIKRNKLGASDFVAALDTFKFILVMDHLFLVRKFLLSPFAGAKQEDPNPDKDGLIDRIYSFDSLDMFKYRINIVDVEVILLQDPKIRDSEAILLLGHELVISYDLVTTLSSKDMGMFFCVMNNRKDTTLRFIQNFDLTLVMDSRLPSPGHQLTAINVDVSPLMLRVSFRDLYLITDIFNKAVSLSGGSPDETSQAPSTKTPRQTIVMAREKIQVTTQGIRVVIIDDLNDLQLPMYDFVVDKLFFEVSDWSTAMRVDTGLKLHVNNFNVKNSHWEPLVEGFEFYLNVSREDDRLSVDIYAQKKLEVNISHVFVESTLNTLALLKKQQQLKERPSRTSGSAPYILRNKTGYDMTLWIESVGDGLDTVLQELRNNDEIPWRFDDWRVMRENVSPTPNKLSIQMHGQEWETLKAIPVDREGTRTYILRPSVNRIAHRLVCEVRMRKNIKIVTFRSTTVIQNSTGIYVDVMVVNTKGQMTSVYALAPGNECCVPIEASYTDRIFVRPQENFGYNWSTEVLYWRDLSQTMQGPSLIACTSLDKSTAPFVFQINVSHPYETTVSSYPFLTMTLLPPFQLENLLPYDFRYVVYDKDSRQEHRGTLVKGAVDPIHTINPTHSLLLSIEIVGVDFKPSEVAILSNADLSYRDETLTLKDVDDLELQLRIKYSDNLEYGGRKVSIYSPYVLLNRTGLDIFYNARSLIATTRPAAGQSSTQREQAAPFMFSYSNFEPLRNRAQVRVANSDWSKPLSFEAVGSSFDLLVPASRGQEVHLGVRVHEGEGKFFLTKVVTFTPRFMIRNNMTEDLHCRQESKQSPILIPSKASVPLHYFMERSQRQLSLRMAGLMDEWSSPFNIDQVGITYVKLGRMGTTDEDLIRAEVILENATLFIIFSREEGRWPIRVENNSDATVFFWQQNSKNRYEVAPGQSRQYSWDNPSLLSKSVVLNINGKERLIDVREIGHLVPLKYPTPDGTGRGGTMSIQVYAEGPTLVISLGNYNESNSVYKRLSTVRGSTSASGDEGFQKLNKEVKEHMTVQIRLEGIGISVIDRQVKELLYASAKNIEFAYVDTSMAQSITFSINWLQIDNQRYGSLDPIFLYPSVLPKEGEESFHPVLMASLSKSKDSSYGVDFYNWFTILLQEISIDLDEDFLYALINFAKFEVIGWEQEDVPMFDSMIIPEPKQTDGETRMYFEKFFLQPVQFNISFQRTQGGNVDVSSRESRNILTFLFDVFTMTVGNIHDAPIRLNALEIYHPIVTLSSLVDLMMKFYSQEIVGQLHKIIGSADFLGNPVGLFSNVGSGVKDFFYEPIQGFEITRPQDFGIGLAKGTSSLVKKTVYGLTDTLSKFTGSVSKGLSVITLDEEYQQKRRMASARNRPRHLGVGVTTGVTSLGTSVASGLTGVLSKPIEGYSKDGAVGFFKGLGKGLVGVVSKPAIGVFDLATNVAEGIRNTTTVFDKELEKIRLPRFVSKDGILTPYDSREALGLKMLKSLENGKYFKEDYFAHLELRIDDLVVFVTNNRVMLGKVRASKVDWEILYDDLQLVRIDNGGITLIKKGGQQARARVIPCPDQASAQWLLNRIERMFGAYTRIEN</sequence>
<dbReference type="Pfam" id="PF25037">
    <property type="entry name" value="VPS13_C"/>
    <property type="match status" value="1"/>
</dbReference>
<comment type="caution">
    <text evidence="8">The sequence shown here is derived from an EMBL/GenBank/DDBJ whole genome shotgun (WGS) entry which is preliminary data.</text>
</comment>
<evidence type="ECO:0000313" key="8">
    <source>
        <dbReference type="EMBL" id="ORY51917.1"/>
    </source>
</evidence>
<evidence type="ECO:0000256" key="2">
    <source>
        <dbReference type="ARBA" id="ARBA00022448"/>
    </source>
</evidence>
<dbReference type="Pfam" id="PF25036">
    <property type="entry name" value="VPS13_VAB"/>
    <property type="match status" value="1"/>
</dbReference>
<keyword evidence="3" id="KW-0445">Lipid transport</keyword>
<feature type="domain" description="Vacuolar protein sorting-associated protein 13 VPS13 adaptor binding" evidence="6">
    <location>
        <begin position="1812"/>
        <end position="2362"/>
    </location>
</feature>
<dbReference type="EMBL" id="MCGO01000004">
    <property type="protein sequence ID" value="ORY51917.1"/>
    <property type="molecule type" value="Genomic_DNA"/>
</dbReference>
<protein>
    <recommendedName>
        <fullName evidence="10">Vacuolar protein sorting-associated protein</fullName>
    </recommendedName>
</protein>
<feature type="domain" description="Intermembrane lipid transfer protein VPS13-like C-terminal" evidence="7">
    <location>
        <begin position="2884"/>
        <end position="2992"/>
    </location>
</feature>
<keyword evidence="9" id="KW-1185">Reference proteome</keyword>
<dbReference type="Proteomes" id="UP000193642">
    <property type="component" value="Unassembled WGS sequence"/>
</dbReference>
<accession>A0A1Y2CY60</accession>
<dbReference type="Pfam" id="PF25033">
    <property type="entry name" value="VPS13_M"/>
    <property type="match status" value="1"/>
</dbReference>
<dbReference type="GO" id="GO:0045053">
    <property type="term" value="P:protein retention in Golgi apparatus"/>
    <property type="evidence" value="ECO:0007669"/>
    <property type="project" value="TreeGrafter"/>
</dbReference>
<comment type="similarity">
    <text evidence="1">Belongs to the VPS13 family.</text>
</comment>
<dbReference type="PANTHER" id="PTHR16166">
    <property type="entry name" value="VACUOLAR PROTEIN SORTING-ASSOCIATED PROTEIN VPS13"/>
    <property type="match status" value="1"/>
</dbReference>
<gene>
    <name evidence="8" type="ORF">BCR33DRAFT_712120</name>
</gene>
<dbReference type="Pfam" id="PF12624">
    <property type="entry name" value="VPS13_N"/>
    <property type="match status" value="1"/>
</dbReference>
<dbReference type="GO" id="GO:0007005">
    <property type="term" value="P:mitochondrion organization"/>
    <property type="evidence" value="ECO:0007669"/>
    <property type="project" value="TreeGrafter"/>
</dbReference>
<name>A0A1Y2CY60_9FUNG</name>
<reference evidence="8 9" key="1">
    <citation type="submission" date="2016-07" db="EMBL/GenBank/DDBJ databases">
        <title>Pervasive Adenine N6-methylation of Active Genes in Fungi.</title>
        <authorList>
            <consortium name="DOE Joint Genome Institute"/>
            <person name="Mondo S.J."/>
            <person name="Dannebaum R.O."/>
            <person name="Kuo R.C."/>
            <person name="Labutti K."/>
            <person name="Haridas S."/>
            <person name="Kuo A."/>
            <person name="Salamov A."/>
            <person name="Ahrendt S.R."/>
            <person name="Lipzen A."/>
            <person name="Sullivan W."/>
            <person name="Andreopoulos W.B."/>
            <person name="Clum A."/>
            <person name="Lindquist E."/>
            <person name="Daum C."/>
            <person name="Ramamoorthy G.K."/>
            <person name="Gryganskyi A."/>
            <person name="Culley D."/>
            <person name="Magnuson J.K."/>
            <person name="James T.Y."/>
            <person name="O'Malley M.A."/>
            <person name="Stajich J.E."/>
            <person name="Spatafora J.W."/>
            <person name="Visel A."/>
            <person name="Grigoriev I.V."/>
        </authorList>
    </citation>
    <scope>NUCLEOTIDE SEQUENCE [LARGE SCALE GENOMIC DNA]</scope>
    <source>
        <strain evidence="8 9">JEL800</strain>
    </source>
</reference>
<dbReference type="OrthoDB" id="428159at2759"/>
<dbReference type="PANTHER" id="PTHR16166:SF93">
    <property type="entry name" value="INTERMEMBRANE LIPID TRANSFER PROTEIN VPS13"/>
    <property type="match status" value="1"/>
</dbReference>
<evidence type="ECO:0000259" key="7">
    <source>
        <dbReference type="Pfam" id="PF25037"/>
    </source>
</evidence>
<dbReference type="GO" id="GO:0006623">
    <property type="term" value="P:protein targeting to vacuole"/>
    <property type="evidence" value="ECO:0007669"/>
    <property type="project" value="TreeGrafter"/>
</dbReference>
<dbReference type="GO" id="GO:0045324">
    <property type="term" value="P:late endosome to vacuole transport"/>
    <property type="evidence" value="ECO:0007669"/>
    <property type="project" value="TreeGrafter"/>
</dbReference>
<evidence type="ECO:0000259" key="5">
    <source>
        <dbReference type="Pfam" id="PF25033"/>
    </source>
</evidence>
<evidence type="ECO:0000259" key="4">
    <source>
        <dbReference type="Pfam" id="PF12624"/>
    </source>
</evidence>
<organism evidence="8 9">
    <name type="scientific">Rhizoclosmatium globosum</name>
    <dbReference type="NCBI Taxonomy" id="329046"/>
    <lineage>
        <taxon>Eukaryota</taxon>
        <taxon>Fungi</taxon>
        <taxon>Fungi incertae sedis</taxon>
        <taxon>Chytridiomycota</taxon>
        <taxon>Chytridiomycota incertae sedis</taxon>
        <taxon>Chytridiomycetes</taxon>
        <taxon>Chytridiales</taxon>
        <taxon>Chytriomycetaceae</taxon>
        <taxon>Rhizoclosmatium</taxon>
    </lineage>
</organism>
<feature type="domain" description="Chorein N-terminal" evidence="4">
    <location>
        <begin position="1"/>
        <end position="848"/>
    </location>
</feature>
<dbReference type="InterPro" id="IPR026847">
    <property type="entry name" value="VPS13"/>
</dbReference>
<evidence type="ECO:0000256" key="3">
    <source>
        <dbReference type="ARBA" id="ARBA00023055"/>
    </source>
</evidence>
<evidence type="ECO:0000259" key="6">
    <source>
        <dbReference type="Pfam" id="PF25036"/>
    </source>
</evidence>
<dbReference type="InterPro" id="IPR056748">
    <property type="entry name" value="VPS13-like_C"/>
</dbReference>
<evidence type="ECO:0008006" key="10">
    <source>
        <dbReference type="Google" id="ProtNLM"/>
    </source>
</evidence>
<evidence type="ECO:0000256" key="1">
    <source>
        <dbReference type="ARBA" id="ARBA00006545"/>
    </source>
</evidence>
<keyword evidence="2" id="KW-0813">Transport</keyword>
<evidence type="ECO:0000313" key="9">
    <source>
        <dbReference type="Proteomes" id="UP000193642"/>
    </source>
</evidence>
<feature type="domain" description="VPS13-like middle region" evidence="5">
    <location>
        <begin position="1128"/>
        <end position="1614"/>
    </location>
</feature>
<dbReference type="InterPro" id="IPR026854">
    <property type="entry name" value="VPS13_N"/>
</dbReference>
<dbReference type="STRING" id="329046.A0A1Y2CY60"/>
<dbReference type="GO" id="GO:0006869">
    <property type="term" value="P:lipid transport"/>
    <property type="evidence" value="ECO:0007669"/>
    <property type="project" value="UniProtKB-KW"/>
</dbReference>
<dbReference type="InterPro" id="IPR056747">
    <property type="entry name" value="VPS13-like_M"/>
</dbReference>